<dbReference type="Gene3D" id="3.40.50.150">
    <property type="entry name" value="Vaccinia Virus protein VP39"/>
    <property type="match status" value="1"/>
</dbReference>
<dbReference type="GO" id="GO:0008168">
    <property type="term" value="F:methyltransferase activity"/>
    <property type="evidence" value="ECO:0007669"/>
    <property type="project" value="UniProtKB-KW"/>
</dbReference>
<dbReference type="RefSeq" id="WP_012631111.1">
    <property type="nucleotide sequence ID" value="NC_011887.1"/>
</dbReference>
<dbReference type="PANTHER" id="PTHR18895:SF74">
    <property type="entry name" value="MTRF1L RELEASE FACTOR GLUTAMINE METHYLTRANSFERASE"/>
    <property type="match status" value="1"/>
</dbReference>
<dbReference type="KEGG" id="mno:Mnod_7889"/>
<keyword evidence="5" id="KW-1185">Reference proteome</keyword>
<keyword evidence="4" id="KW-0808">Transferase</keyword>
<reference evidence="5" key="1">
    <citation type="submission" date="2009-01" db="EMBL/GenBank/DDBJ databases">
        <title>Complete sequence of plasmid 2 of Methylobacterium nodulans ORS 2060.</title>
        <authorList>
            <consortium name="US DOE Joint Genome Institute"/>
            <person name="Lucas S."/>
            <person name="Copeland A."/>
            <person name="Lapidus A."/>
            <person name="Glavina del Rio T."/>
            <person name="Dalin E."/>
            <person name="Tice H."/>
            <person name="Bruce D."/>
            <person name="Goodwin L."/>
            <person name="Pitluck S."/>
            <person name="Sims D."/>
            <person name="Brettin T."/>
            <person name="Detter J.C."/>
            <person name="Han C."/>
            <person name="Larimer F."/>
            <person name="Land M."/>
            <person name="Hauser L."/>
            <person name="Kyrpides N."/>
            <person name="Ivanova N."/>
            <person name="Marx C.J."/>
            <person name="Richardson P."/>
        </authorList>
    </citation>
    <scope>NUCLEOTIDE SEQUENCE [LARGE SCALE GENOMIC DNA]</scope>
    <source>
        <strain evidence="5">LMG 21967 / CNCM I-2342 / ORS 2060</strain>
        <plasmid evidence="5">Plasmid pMNOD02</plasmid>
    </source>
</reference>
<sequence length="299" mass="33282">MIGVSDKSWLVDLLSTVAPDRPDLVPEIAADSDKHIYSTYFGLGHQLKMHDRPGVFKVSLAGMALGSYLLKGLAQDELTGRLLDLGTGSGILALLLRSLGAHDITASDVSTSAVGLALENESLNFRSSRIRFFSGDLFVGLPEGDRYDTVIFNPPGWRTPSEKLLDRLRGNEDGIGMTPETMFYGDELLLRFLKDLPDRMNRTGRAIVGLNSLVGIRDVLARYKAFYPTGAPLQFQLLERHSLPLLFYSPGWKRAEPFLREEFEAWRDSYGAAYTIDGQGRLYWSYEVVECRRAPTALG</sequence>
<dbReference type="HOGENOM" id="CLU_930031_0_0_5"/>
<dbReference type="PANTHER" id="PTHR18895">
    <property type="entry name" value="HEMK METHYLTRANSFERASE"/>
    <property type="match status" value="1"/>
</dbReference>
<dbReference type="Pfam" id="PF05175">
    <property type="entry name" value="MTS"/>
    <property type="match status" value="1"/>
</dbReference>
<protein>
    <submittedName>
        <fullName evidence="4">Methyltransferase small</fullName>
    </submittedName>
</protein>
<keyword evidence="2" id="KW-0949">S-adenosyl-L-methionine</keyword>
<organism evidence="4 5">
    <name type="scientific">Methylobacterium nodulans (strain LMG 21967 / CNCM I-2342 / ORS 2060)</name>
    <dbReference type="NCBI Taxonomy" id="460265"/>
    <lineage>
        <taxon>Bacteria</taxon>
        <taxon>Pseudomonadati</taxon>
        <taxon>Pseudomonadota</taxon>
        <taxon>Alphaproteobacteria</taxon>
        <taxon>Hyphomicrobiales</taxon>
        <taxon>Methylobacteriaceae</taxon>
        <taxon>Methylobacterium</taxon>
    </lineage>
</organism>
<accession>B8IXS6</accession>
<proteinExistence type="predicted"/>
<evidence type="ECO:0000313" key="5">
    <source>
        <dbReference type="Proteomes" id="UP000008207"/>
    </source>
</evidence>
<dbReference type="InterPro" id="IPR050320">
    <property type="entry name" value="N5-glutamine_MTase"/>
</dbReference>
<keyword evidence="4" id="KW-0614">Plasmid</keyword>
<keyword evidence="1 4" id="KW-0489">Methyltransferase</keyword>
<evidence type="ECO:0000259" key="3">
    <source>
        <dbReference type="Pfam" id="PF05175"/>
    </source>
</evidence>
<dbReference type="OrthoDB" id="5298787at2"/>
<dbReference type="InterPro" id="IPR029063">
    <property type="entry name" value="SAM-dependent_MTases_sf"/>
</dbReference>
<dbReference type="SUPFAM" id="SSF53335">
    <property type="entry name" value="S-adenosyl-L-methionine-dependent methyltransferases"/>
    <property type="match status" value="1"/>
</dbReference>
<evidence type="ECO:0000313" key="4">
    <source>
        <dbReference type="EMBL" id="ACL62908.1"/>
    </source>
</evidence>
<dbReference type="GO" id="GO:0032259">
    <property type="term" value="P:methylation"/>
    <property type="evidence" value="ECO:0007669"/>
    <property type="project" value="UniProtKB-KW"/>
</dbReference>
<evidence type="ECO:0000256" key="1">
    <source>
        <dbReference type="ARBA" id="ARBA00022603"/>
    </source>
</evidence>
<evidence type="ECO:0000256" key="2">
    <source>
        <dbReference type="ARBA" id="ARBA00022691"/>
    </source>
</evidence>
<feature type="domain" description="Methyltransferase small" evidence="3">
    <location>
        <begin position="47"/>
        <end position="155"/>
    </location>
</feature>
<dbReference type="CDD" id="cd02440">
    <property type="entry name" value="AdoMet_MTases"/>
    <property type="match status" value="1"/>
</dbReference>
<dbReference type="InterPro" id="IPR007848">
    <property type="entry name" value="Small_mtfrase_dom"/>
</dbReference>
<dbReference type="EMBL" id="CP001351">
    <property type="protein sequence ID" value="ACL62908.1"/>
    <property type="molecule type" value="Genomic_DNA"/>
</dbReference>
<dbReference type="AlphaFoldDB" id="B8IXS6"/>
<gene>
    <name evidence="4" type="ordered locus">Mnod_7889</name>
</gene>
<dbReference type="Proteomes" id="UP000008207">
    <property type="component" value="Plasmid pMNOD02"/>
</dbReference>
<geneLocation type="plasmid" evidence="4 5">
    <name>pMNOD02</name>
</geneLocation>
<name>B8IXS6_METNO</name>